<proteinExistence type="predicted"/>
<name>A0A6L2PK81_COPFO</name>
<protein>
    <submittedName>
        <fullName evidence="1">Uncharacterized protein</fullName>
    </submittedName>
</protein>
<accession>A0A6L2PK81</accession>
<dbReference type="Proteomes" id="UP000502823">
    <property type="component" value="Unassembled WGS sequence"/>
</dbReference>
<gene>
    <name evidence="1" type="ORF">Cfor_10242</name>
</gene>
<sequence>FRRDDAPTHFVLAVGESLSNVFPEQCIGRDGPTAWPARSPDLNPLHFYHCGRLKHTDCASEVSDVQDLQQRIQNGSEMIGATVGIFQRVRISL</sequence>
<dbReference type="EMBL" id="BLKM01004603">
    <property type="protein sequence ID" value="GFG31890.1"/>
    <property type="molecule type" value="Genomic_DNA"/>
</dbReference>
<dbReference type="Gene3D" id="3.30.420.10">
    <property type="entry name" value="Ribonuclease H-like superfamily/Ribonuclease H"/>
    <property type="match status" value="1"/>
</dbReference>
<organism evidence="1 2">
    <name type="scientific">Coptotermes formosanus</name>
    <name type="common">Formosan subterranean termite</name>
    <dbReference type="NCBI Taxonomy" id="36987"/>
    <lineage>
        <taxon>Eukaryota</taxon>
        <taxon>Metazoa</taxon>
        <taxon>Ecdysozoa</taxon>
        <taxon>Arthropoda</taxon>
        <taxon>Hexapoda</taxon>
        <taxon>Insecta</taxon>
        <taxon>Pterygota</taxon>
        <taxon>Neoptera</taxon>
        <taxon>Polyneoptera</taxon>
        <taxon>Dictyoptera</taxon>
        <taxon>Blattodea</taxon>
        <taxon>Blattoidea</taxon>
        <taxon>Termitoidae</taxon>
        <taxon>Rhinotermitidae</taxon>
        <taxon>Coptotermes</taxon>
    </lineage>
</organism>
<dbReference type="OrthoDB" id="6766291at2759"/>
<reference evidence="2" key="1">
    <citation type="submission" date="2020-01" db="EMBL/GenBank/DDBJ databases">
        <title>Draft genome sequence of the Termite Coptotermes fromosanus.</title>
        <authorList>
            <person name="Itakura S."/>
            <person name="Yosikawa Y."/>
            <person name="Umezawa K."/>
        </authorList>
    </citation>
    <scope>NUCLEOTIDE SEQUENCE [LARGE SCALE GENOMIC DNA]</scope>
</reference>
<dbReference type="InParanoid" id="A0A6L2PK81"/>
<comment type="caution">
    <text evidence="1">The sequence shown here is derived from an EMBL/GenBank/DDBJ whole genome shotgun (WGS) entry which is preliminary data.</text>
</comment>
<keyword evidence="2" id="KW-1185">Reference proteome</keyword>
<dbReference type="PANTHER" id="PTHR47326:SF1">
    <property type="entry name" value="HTH PSQ-TYPE DOMAIN-CONTAINING PROTEIN"/>
    <property type="match status" value="1"/>
</dbReference>
<dbReference type="PANTHER" id="PTHR47326">
    <property type="entry name" value="TRANSPOSABLE ELEMENT TC3 TRANSPOSASE-LIKE PROTEIN"/>
    <property type="match status" value="1"/>
</dbReference>
<dbReference type="InterPro" id="IPR036397">
    <property type="entry name" value="RNaseH_sf"/>
</dbReference>
<feature type="non-terminal residue" evidence="1">
    <location>
        <position position="93"/>
    </location>
</feature>
<feature type="non-terminal residue" evidence="1">
    <location>
        <position position="1"/>
    </location>
</feature>
<evidence type="ECO:0000313" key="2">
    <source>
        <dbReference type="Proteomes" id="UP000502823"/>
    </source>
</evidence>
<dbReference type="GO" id="GO:0003676">
    <property type="term" value="F:nucleic acid binding"/>
    <property type="evidence" value="ECO:0007669"/>
    <property type="project" value="InterPro"/>
</dbReference>
<dbReference type="AlphaFoldDB" id="A0A6L2PK81"/>
<evidence type="ECO:0000313" key="1">
    <source>
        <dbReference type="EMBL" id="GFG31890.1"/>
    </source>
</evidence>